<evidence type="ECO:0000259" key="1">
    <source>
        <dbReference type="Pfam" id="PF01965"/>
    </source>
</evidence>
<dbReference type="RefSeq" id="WP_006371866.1">
    <property type="nucleotide sequence ID" value="NZ_JAAXPC010000004.1"/>
</dbReference>
<proteinExistence type="predicted"/>
<dbReference type="AlphaFoldDB" id="A0A846WJD4"/>
<dbReference type="InterPro" id="IPR029062">
    <property type="entry name" value="Class_I_gatase-like"/>
</dbReference>
<evidence type="ECO:0000313" key="2">
    <source>
        <dbReference type="EMBL" id="NKY01784.1"/>
    </source>
</evidence>
<dbReference type="Pfam" id="PF01965">
    <property type="entry name" value="DJ-1_PfpI"/>
    <property type="match status" value="1"/>
</dbReference>
<dbReference type="EMBL" id="JAAXPC010000004">
    <property type="protein sequence ID" value="NKY01784.1"/>
    <property type="molecule type" value="Genomic_DNA"/>
</dbReference>
<dbReference type="GO" id="GO:0016740">
    <property type="term" value="F:transferase activity"/>
    <property type="evidence" value="ECO:0007669"/>
    <property type="project" value="UniProtKB-KW"/>
</dbReference>
<comment type="caution">
    <text evidence="2">The sequence shown here is derived from an EMBL/GenBank/DDBJ whole genome shotgun (WGS) entry which is preliminary data.</text>
</comment>
<gene>
    <name evidence="2" type="ORF">HGA05_09390</name>
</gene>
<keyword evidence="2" id="KW-0315">Glutamine amidotransferase</keyword>
<dbReference type="Gene3D" id="3.40.50.880">
    <property type="match status" value="1"/>
</dbReference>
<organism evidence="2 3">
    <name type="scientific">Gordonia polyisoprenivorans</name>
    <dbReference type="NCBI Taxonomy" id="84595"/>
    <lineage>
        <taxon>Bacteria</taxon>
        <taxon>Bacillati</taxon>
        <taxon>Actinomycetota</taxon>
        <taxon>Actinomycetes</taxon>
        <taxon>Mycobacteriales</taxon>
        <taxon>Gordoniaceae</taxon>
        <taxon>Gordonia</taxon>
    </lineage>
</organism>
<sequence length="201" mass="21314">MQTVHLAVYDTLADWEYGYLAAGVNNPEFQRTPGEFRIETVGATADPITTLGGVTITPDITLDDVDPAASAMLVVPGAQTWDSGNDEFIDAARRFLDAGIPVAAICGATVGLARGGLLDDRAHTSNAPQQLAATGYCGADRYLDVAAVTDREVITAGAVAPIEFAREVFARLGVYDDAVLDAWYRLYAHHDPAGFLALGQQ</sequence>
<keyword evidence="2" id="KW-0808">Transferase</keyword>
<accession>A0A846WJD4</accession>
<dbReference type="SUPFAM" id="SSF52317">
    <property type="entry name" value="Class I glutamine amidotransferase-like"/>
    <property type="match status" value="1"/>
</dbReference>
<reference evidence="2 3" key="1">
    <citation type="submission" date="2020-04" db="EMBL/GenBank/DDBJ databases">
        <title>MicrobeNet Type strains.</title>
        <authorList>
            <person name="Nicholson A.C."/>
        </authorList>
    </citation>
    <scope>NUCLEOTIDE SEQUENCE [LARGE SCALE GENOMIC DNA]</scope>
    <source>
        <strain evidence="2 3">ATCC BAA-14</strain>
    </source>
</reference>
<dbReference type="InterPro" id="IPR002818">
    <property type="entry name" value="DJ-1/PfpI"/>
</dbReference>
<dbReference type="Proteomes" id="UP000563898">
    <property type="component" value="Unassembled WGS sequence"/>
</dbReference>
<feature type="domain" description="DJ-1/PfpI" evidence="1">
    <location>
        <begin position="4"/>
        <end position="169"/>
    </location>
</feature>
<protein>
    <submittedName>
        <fullName evidence="2">Glutamine amidotransferase</fullName>
    </submittedName>
</protein>
<evidence type="ECO:0000313" key="3">
    <source>
        <dbReference type="Proteomes" id="UP000563898"/>
    </source>
</evidence>
<name>A0A846WJD4_9ACTN</name>